<accession>A0AAN9IVA9</accession>
<feature type="compositionally biased region" description="Polar residues" evidence="1">
    <location>
        <begin position="106"/>
        <end position="119"/>
    </location>
</feature>
<name>A0AAN9IVA9_CROPI</name>
<feature type="compositionally biased region" description="Polar residues" evidence="1">
    <location>
        <begin position="88"/>
        <end position="99"/>
    </location>
</feature>
<keyword evidence="3" id="KW-1185">Reference proteome</keyword>
<evidence type="ECO:0000313" key="2">
    <source>
        <dbReference type="EMBL" id="KAK7287050.1"/>
    </source>
</evidence>
<feature type="region of interest" description="Disordered" evidence="1">
    <location>
        <begin position="50"/>
        <end position="131"/>
    </location>
</feature>
<sequence length="131" mass="14186">MIGEKKEVTGFRSKLFKNLMGEELNAKSTNPENDKQEDVNEVVLSLTKCQLSKDSDFPESEETGGPTVPETKKVNVANVPNPEDNTDTMKSANENSATEQGHDLVESTQEVENSVNSEDASAETAKGNPNA</sequence>
<gene>
    <name evidence="2" type="ORF">RIF29_00039</name>
</gene>
<protein>
    <submittedName>
        <fullName evidence="2">Uncharacterized protein</fullName>
    </submittedName>
</protein>
<dbReference type="AlphaFoldDB" id="A0AAN9IVA9"/>
<dbReference type="Proteomes" id="UP001372338">
    <property type="component" value="Unassembled WGS sequence"/>
</dbReference>
<evidence type="ECO:0000256" key="1">
    <source>
        <dbReference type="SAM" id="MobiDB-lite"/>
    </source>
</evidence>
<proteinExistence type="predicted"/>
<organism evidence="2 3">
    <name type="scientific">Crotalaria pallida</name>
    <name type="common">Smooth rattlebox</name>
    <name type="synonym">Crotalaria striata</name>
    <dbReference type="NCBI Taxonomy" id="3830"/>
    <lineage>
        <taxon>Eukaryota</taxon>
        <taxon>Viridiplantae</taxon>
        <taxon>Streptophyta</taxon>
        <taxon>Embryophyta</taxon>
        <taxon>Tracheophyta</taxon>
        <taxon>Spermatophyta</taxon>
        <taxon>Magnoliopsida</taxon>
        <taxon>eudicotyledons</taxon>
        <taxon>Gunneridae</taxon>
        <taxon>Pentapetalae</taxon>
        <taxon>rosids</taxon>
        <taxon>fabids</taxon>
        <taxon>Fabales</taxon>
        <taxon>Fabaceae</taxon>
        <taxon>Papilionoideae</taxon>
        <taxon>50 kb inversion clade</taxon>
        <taxon>genistoids sensu lato</taxon>
        <taxon>core genistoids</taxon>
        <taxon>Crotalarieae</taxon>
        <taxon>Crotalaria</taxon>
    </lineage>
</organism>
<reference evidence="2 3" key="1">
    <citation type="submission" date="2024-01" db="EMBL/GenBank/DDBJ databases">
        <title>The genomes of 5 underutilized Papilionoideae crops provide insights into root nodulation and disease resistanc.</title>
        <authorList>
            <person name="Yuan L."/>
        </authorList>
    </citation>
    <scope>NUCLEOTIDE SEQUENCE [LARGE SCALE GENOMIC DNA]</scope>
    <source>
        <strain evidence="2">ZHUSHIDOU_FW_LH</strain>
        <tissue evidence="2">Leaf</tissue>
    </source>
</reference>
<evidence type="ECO:0000313" key="3">
    <source>
        <dbReference type="Proteomes" id="UP001372338"/>
    </source>
</evidence>
<comment type="caution">
    <text evidence="2">The sequence shown here is derived from an EMBL/GenBank/DDBJ whole genome shotgun (WGS) entry which is preliminary data.</text>
</comment>
<dbReference type="EMBL" id="JAYWIO010000001">
    <property type="protein sequence ID" value="KAK7287050.1"/>
    <property type="molecule type" value="Genomic_DNA"/>
</dbReference>